<sequence length="196" mass="22334">MNLQAHADDLLRLVARTERLESFPRSGWVVCGVQGPESVAAHVYETTLIAMWLADRVEENVDTERVLRIALLHDIGETLLTDLPWPVKKFIGKDAIADGEARAVDEVLADAPQGWREAVSAYEDADTLEARIVKAADRIQMLAKSLQYRAQGRGDVQRFWEGTRNFEDYGIPLVRAVLDRLREHWDNDDWYPADYD</sequence>
<dbReference type="GO" id="GO:0005737">
    <property type="term" value="C:cytoplasm"/>
    <property type="evidence" value="ECO:0007669"/>
    <property type="project" value="TreeGrafter"/>
</dbReference>
<evidence type="ECO:0000256" key="5">
    <source>
        <dbReference type="ARBA" id="ARBA00012964"/>
    </source>
</evidence>
<accession>A0A4Y6PXY1</accession>
<dbReference type="GO" id="GO:0002953">
    <property type="term" value="F:5'-deoxynucleotidase activity"/>
    <property type="evidence" value="ECO:0007669"/>
    <property type="project" value="UniProtKB-EC"/>
</dbReference>
<feature type="domain" description="HD" evidence="8">
    <location>
        <begin position="39"/>
        <end position="142"/>
    </location>
</feature>
<comment type="subunit">
    <text evidence="4">Homodimer.</text>
</comment>
<dbReference type="GO" id="GO:0046872">
    <property type="term" value="F:metal ion binding"/>
    <property type="evidence" value="ECO:0007669"/>
    <property type="project" value="UniProtKB-KW"/>
</dbReference>
<dbReference type="SUPFAM" id="SSF109604">
    <property type="entry name" value="HD-domain/PDEase-like"/>
    <property type="match status" value="1"/>
</dbReference>
<comment type="cofactor">
    <cofactor evidence="2">
        <name>Mn(2+)</name>
        <dbReference type="ChEBI" id="CHEBI:29035"/>
    </cofactor>
</comment>
<dbReference type="RefSeq" id="WP_141199645.1">
    <property type="nucleotide sequence ID" value="NZ_CP041186.1"/>
</dbReference>
<evidence type="ECO:0000256" key="2">
    <source>
        <dbReference type="ARBA" id="ARBA00001936"/>
    </source>
</evidence>
<dbReference type="PANTHER" id="PTHR11845:SF13">
    <property type="entry name" value="5'-DEOXYNUCLEOTIDASE HDDC2"/>
    <property type="match status" value="1"/>
</dbReference>
<keyword evidence="10" id="KW-1185">Reference proteome</keyword>
<comment type="cofactor">
    <cofactor evidence="3">
        <name>Co(2+)</name>
        <dbReference type="ChEBI" id="CHEBI:48828"/>
    </cofactor>
</comment>
<dbReference type="InterPro" id="IPR003607">
    <property type="entry name" value="HD/PDEase_dom"/>
</dbReference>
<organism evidence="9 10">
    <name type="scientific">Persicimonas caeni</name>
    <dbReference type="NCBI Taxonomy" id="2292766"/>
    <lineage>
        <taxon>Bacteria</taxon>
        <taxon>Deltaproteobacteria</taxon>
        <taxon>Bradymonadales</taxon>
        <taxon>Bradymonadaceae</taxon>
        <taxon>Persicimonas</taxon>
    </lineage>
</organism>
<evidence type="ECO:0000256" key="7">
    <source>
        <dbReference type="ARBA" id="ARBA00022801"/>
    </source>
</evidence>
<dbReference type="AlphaFoldDB" id="A0A4Y6PXY1"/>
<dbReference type="PANTHER" id="PTHR11845">
    <property type="entry name" value="5'-DEOXYNUCLEOTIDASE HDDC2"/>
    <property type="match status" value="1"/>
</dbReference>
<evidence type="ECO:0000313" key="10">
    <source>
        <dbReference type="Proteomes" id="UP000315995"/>
    </source>
</evidence>
<dbReference type="Proteomes" id="UP000315995">
    <property type="component" value="Chromosome"/>
</dbReference>
<reference evidence="9 10" key="1">
    <citation type="submission" date="2019-06" db="EMBL/GenBank/DDBJ databases">
        <title>Persicimonas caeni gen. nov., sp. nov., a predatory bacterium isolated from solar saltern.</title>
        <authorList>
            <person name="Wang S."/>
        </authorList>
    </citation>
    <scope>NUCLEOTIDE SEQUENCE [LARGE SCALE GENOMIC DNA]</scope>
    <source>
        <strain evidence="9 10">YN101</strain>
    </source>
</reference>
<accession>A0A5B8YDS1</accession>
<dbReference type="InterPro" id="IPR039356">
    <property type="entry name" value="YfbR/HDDC2"/>
</dbReference>
<dbReference type="PROSITE" id="PS51831">
    <property type="entry name" value="HD"/>
    <property type="match status" value="1"/>
</dbReference>
<proteinExistence type="predicted"/>
<dbReference type="CDD" id="cd00077">
    <property type="entry name" value="HDc"/>
    <property type="match status" value="1"/>
</dbReference>
<gene>
    <name evidence="9" type="ORF">FIV42_21280</name>
</gene>
<evidence type="ECO:0000313" key="9">
    <source>
        <dbReference type="EMBL" id="QDG53184.1"/>
    </source>
</evidence>
<dbReference type="OrthoDB" id="9796032at2"/>
<evidence type="ECO:0000256" key="4">
    <source>
        <dbReference type="ARBA" id="ARBA00011738"/>
    </source>
</evidence>
<dbReference type="Pfam" id="PF13023">
    <property type="entry name" value="HD_3"/>
    <property type="match status" value="1"/>
</dbReference>
<protein>
    <recommendedName>
        <fullName evidence="5">5'-deoxynucleotidase</fullName>
        <ecNumber evidence="5">3.1.3.89</ecNumber>
    </recommendedName>
</protein>
<evidence type="ECO:0000259" key="8">
    <source>
        <dbReference type="PROSITE" id="PS51831"/>
    </source>
</evidence>
<evidence type="ECO:0000256" key="1">
    <source>
        <dbReference type="ARBA" id="ARBA00001638"/>
    </source>
</evidence>
<dbReference type="EC" id="3.1.3.89" evidence="5"/>
<dbReference type="EMBL" id="CP041186">
    <property type="protein sequence ID" value="QDG53184.1"/>
    <property type="molecule type" value="Genomic_DNA"/>
</dbReference>
<name>A0A4Y6PXY1_PERCE</name>
<evidence type="ECO:0000256" key="3">
    <source>
        <dbReference type="ARBA" id="ARBA00001941"/>
    </source>
</evidence>
<evidence type="ECO:0000256" key="6">
    <source>
        <dbReference type="ARBA" id="ARBA00022723"/>
    </source>
</evidence>
<keyword evidence="7 9" id="KW-0378">Hydrolase</keyword>
<dbReference type="Gene3D" id="1.10.3210.10">
    <property type="entry name" value="Hypothetical protein af1432"/>
    <property type="match status" value="1"/>
</dbReference>
<dbReference type="SMART" id="SM00471">
    <property type="entry name" value="HDc"/>
    <property type="match status" value="1"/>
</dbReference>
<keyword evidence="6" id="KW-0479">Metal-binding</keyword>
<comment type="catalytic activity">
    <reaction evidence="1">
        <text>a 2'-deoxyribonucleoside 5'-phosphate + H2O = a 2'-deoxyribonucleoside + phosphate</text>
        <dbReference type="Rhea" id="RHEA:36167"/>
        <dbReference type="ChEBI" id="CHEBI:15377"/>
        <dbReference type="ChEBI" id="CHEBI:18274"/>
        <dbReference type="ChEBI" id="CHEBI:43474"/>
        <dbReference type="ChEBI" id="CHEBI:65317"/>
        <dbReference type="EC" id="3.1.3.89"/>
    </reaction>
</comment>
<dbReference type="InterPro" id="IPR006674">
    <property type="entry name" value="HD_domain"/>
</dbReference>